<sequence>MARGHRDYGDEACRDPRLDGKAGPEMERVTEGPYAGS</sequence>
<dbReference type="AlphaFoldDB" id="A0A089Q088"/>
<evidence type="ECO:0000313" key="3">
    <source>
        <dbReference type="Proteomes" id="UP000029492"/>
    </source>
</evidence>
<evidence type="ECO:0000256" key="1">
    <source>
        <dbReference type="SAM" id="MobiDB-lite"/>
    </source>
</evidence>
<accession>A0A089Q088</accession>
<dbReference type="HOGENOM" id="CLU_3345842_0_0_5"/>
<protein>
    <submittedName>
        <fullName evidence="2">Protein of unassigned function</fullName>
    </submittedName>
</protein>
<name>A0A089Q088_9HYPH</name>
<feature type="region of interest" description="Disordered" evidence="1">
    <location>
        <begin position="1"/>
        <end position="37"/>
    </location>
</feature>
<dbReference type="Proteomes" id="UP000029492">
    <property type="component" value="Chromosome"/>
</dbReference>
<dbReference type="KEGG" id="mor:MOC_0274"/>
<feature type="compositionally biased region" description="Basic and acidic residues" evidence="1">
    <location>
        <begin position="1"/>
        <end position="30"/>
    </location>
</feature>
<reference evidence="2 3" key="1">
    <citation type="journal article" date="2014" name="PLoS ONE">
        <title>Genome Information of Methylobacterium oryzae, a Plant-Probiotic Methylotroph in the Phyllosphere.</title>
        <authorList>
            <person name="Kwak M.J."/>
            <person name="Jeong H."/>
            <person name="Madhaiyan M."/>
            <person name="Lee Y."/>
            <person name="Sa T.M."/>
            <person name="Oh T.K."/>
            <person name="Kim J.F."/>
        </authorList>
    </citation>
    <scope>NUCLEOTIDE SEQUENCE [LARGE SCALE GENOMIC DNA]</scope>
    <source>
        <strain evidence="2 3">CBMB20</strain>
    </source>
</reference>
<gene>
    <name evidence="2" type="ORF">MOC_0274</name>
</gene>
<keyword evidence="3" id="KW-1185">Reference proteome</keyword>
<dbReference type="EMBL" id="CP003811">
    <property type="protein sequence ID" value="AIQ88029.1"/>
    <property type="molecule type" value="Genomic_DNA"/>
</dbReference>
<proteinExistence type="predicted"/>
<evidence type="ECO:0000313" key="2">
    <source>
        <dbReference type="EMBL" id="AIQ88029.1"/>
    </source>
</evidence>
<organism evidence="2 3">
    <name type="scientific">Methylobacterium oryzae CBMB20</name>
    <dbReference type="NCBI Taxonomy" id="693986"/>
    <lineage>
        <taxon>Bacteria</taxon>
        <taxon>Pseudomonadati</taxon>
        <taxon>Pseudomonadota</taxon>
        <taxon>Alphaproteobacteria</taxon>
        <taxon>Hyphomicrobiales</taxon>
        <taxon>Methylobacteriaceae</taxon>
        <taxon>Methylobacterium</taxon>
    </lineage>
</organism>